<dbReference type="PANTHER" id="PTHR30537">
    <property type="entry name" value="HTH-TYPE TRANSCRIPTIONAL REGULATOR"/>
    <property type="match status" value="1"/>
</dbReference>
<evidence type="ECO:0000313" key="6">
    <source>
        <dbReference type="EMBL" id="TKB02374.1"/>
    </source>
</evidence>
<dbReference type="RefSeq" id="WP_136782903.1">
    <property type="nucleotide sequence ID" value="NZ_SWCO01000008.1"/>
</dbReference>
<dbReference type="InterPro" id="IPR005119">
    <property type="entry name" value="LysR_subst-bd"/>
</dbReference>
<dbReference type="Gene3D" id="1.10.10.10">
    <property type="entry name" value="Winged helix-like DNA-binding domain superfamily/Winged helix DNA-binding domain"/>
    <property type="match status" value="1"/>
</dbReference>
<dbReference type="GO" id="GO:0003700">
    <property type="term" value="F:DNA-binding transcription factor activity"/>
    <property type="evidence" value="ECO:0007669"/>
    <property type="project" value="InterPro"/>
</dbReference>
<dbReference type="SUPFAM" id="SSF53850">
    <property type="entry name" value="Periplasmic binding protein-like II"/>
    <property type="match status" value="1"/>
</dbReference>
<evidence type="ECO:0000256" key="2">
    <source>
        <dbReference type="ARBA" id="ARBA00023015"/>
    </source>
</evidence>
<dbReference type="CDD" id="cd08472">
    <property type="entry name" value="PBP2_CrgA_like_3"/>
    <property type="match status" value="1"/>
</dbReference>
<dbReference type="InterPro" id="IPR058163">
    <property type="entry name" value="LysR-type_TF_proteobact-type"/>
</dbReference>
<feature type="domain" description="HTH lysR-type" evidence="5">
    <location>
        <begin position="1"/>
        <end position="59"/>
    </location>
</feature>
<dbReference type="Proteomes" id="UP000305471">
    <property type="component" value="Unassembled WGS sequence"/>
</dbReference>
<dbReference type="GO" id="GO:0006351">
    <property type="term" value="P:DNA-templated transcription"/>
    <property type="evidence" value="ECO:0007669"/>
    <property type="project" value="TreeGrafter"/>
</dbReference>
<dbReference type="FunFam" id="1.10.10.10:FF:000001">
    <property type="entry name" value="LysR family transcriptional regulator"/>
    <property type="match status" value="1"/>
</dbReference>
<dbReference type="SUPFAM" id="SSF46785">
    <property type="entry name" value="Winged helix' DNA-binding domain"/>
    <property type="match status" value="1"/>
</dbReference>
<proteinExistence type="inferred from homology"/>
<dbReference type="PRINTS" id="PR00039">
    <property type="entry name" value="HTHLYSR"/>
</dbReference>
<gene>
    <name evidence="6" type="ORF">E5672_14810</name>
</gene>
<dbReference type="OrthoDB" id="9786526at2"/>
<dbReference type="GO" id="GO:0043565">
    <property type="term" value="F:sequence-specific DNA binding"/>
    <property type="evidence" value="ECO:0007669"/>
    <property type="project" value="TreeGrafter"/>
</dbReference>
<dbReference type="InterPro" id="IPR036388">
    <property type="entry name" value="WH-like_DNA-bd_sf"/>
</dbReference>
<dbReference type="PANTHER" id="PTHR30537:SF72">
    <property type="entry name" value="LYSR FAMILY TRANSCRIPTIONAL REGULATOR"/>
    <property type="match status" value="1"/>
</dbReference>
<keyword evidence="3" id="KW-0238">DNA-binding</keyword>
<sequence length="301" mass="33460">MDRFDMLTRFVETARLGSFSAAAALLGLPKSSISQAVTKLEKQLGTRLFNRSTRSVSLTSDGEIFLPQSIALLSEWDALQSQFISSPDNVSGELRIDMPSRFATNILLPVLGEFISAYPNITLRVSSVDRKVDLVKEGFDCVIRVGALTDSNLIARRLLTYPIYNCVSPGYATKWGIPQSLADLADHKLIDYSHSLSHKAPEFEYMKDGKRHALEMQSLLSVNSTQAYFAACASGLGIAQIPSVGVESDLKEGKLIRVLPEFEAQAMPVNLLYPSRRQMPLRLKVFSEWLVDKLRENKKPC</sequence>
<dbReference type="Pfam" id="PF00126">
    <property type="entry name" value="HTH_1"/>
    <property type="match status" value="1"/>
</dbReference>
<comment type="similarity">
    <text evidence="1">Belongs to the LysR transcriptional regulatory family.</text>
</comment>
<evidence type="ECO:0000256" key="4">
    <source>
        <dbReference type="ARBA" id="ARBA00023163"/>
    </source>
</evidence>
<dbReference type="FunFam" id="3.40.190.290:FF:000001">
    <property type="entry name" value="Transcriptional regulator, LysR family"/>
    <property type="match status" value="1"/>
</dbReference>
<dbReference type="InterPro" id="IPR036390">
    <property type="entry name" value="WH_DNA-bd_sf"/>
</dbReference>
<evidence type="ECO:0000256" key="3">
    <source>
        <dbReference type="ARBA" id="ARBA00023125"/>
    </source>
</evidence>
<protein>
    <submittedName>
        <fullName evidence="6">LysR family transcriptional regulator</fullName>
    </submittedName>
</protein>
<dbReference type="PROSITE" id="PS50931">
    <property type="entry name" value="HTH_LYSR"/>
    <property type="match status" value="1"/>
</dbReference>
<dbReference type="Gene3D" id="3.40.190.290">
    <property type="match status" value="1"/>
</dbReference>
<reference evidence="6 7" key="1">
    <citation type="submission" date="2019-04" db="EMBL/GenBank/DDBJ databases">
        <title>Alteromonas portus sp. nov., an alginate lyase-excreting marine bacterium.</title>
        <authorList>
            <person name="Huang H."/>
            <person name="Mo K."/>
            <person name="Bao S."/>
        </authorList>
    </citation>
    <scope>NUCLEOTIDE SEQUENCE [LARGE SCALE GENOMIC DNA]</scope>
    <source>
        <strain evidence="6 7">HB161718</strain>
    </source>
</reference>
<comment type="caution">
    <text evidence="6">The sequence shown here is derived from an EMBL/GenBank/DDBJ whole genome shotgun (WGS) entry which is preliminary data.</text>
</comment>
<evidence type="ECO:0000259" key="5">
    <source>
        <dbReference type="PROSITE" id="PS50931"/>
    </source>
</evidence>
<evidence type="ECO:0000313" key="7">
    <source>
        <dbReference type="Proteomes" id="UP000305471"/>
    </source>
</evidence>
<keyword evidence="7" id="KW-1185">Reference proteome</keyword>
<accession>A0A4U0ZCM5</accession>
<dbReference type="EMBL" id="SWCO01000008">
    <property type="protein sequence ID" value="TKB02374.1"/>
    <property type="molecule type" value="Genomic_DNA"/>
</dbReference>
<organism evidence="6 7">
    <name type="scientific">Alteromonas portus</name>
    <dbReference type="NCBI Taxonomy" id="2565549"/>
    <lineage>
        <taxon>Bacteria</taxon>
        <taxon>Pseudomonadati</taxon>
        <taxon>Pseudomonadota</taxon>
        <taxon>Gammaproteobacteria</taxon>
        <taxon>Alteromonadales</taxon>
        <taxon>Alteromonadaceae</taxon>
        <taxon>Alteromonas/Salinimonas group</taxon>
        <taxon>Alteromonas</taxon>
    </lineage>
</organism>
<dbReference type="InterPro" id="IPR000847">
    <property type="entry name" value="LysR_HTH_N"/>
</dbReference>
<dbReference type="Pfam" id="PF03466">
    <property type="entry name" value="LysR_substrate"/>
    <property type="match status" value="1"/>
</dbReference>
<keyword evidence="2" id="KW-0805">Transcription regulation</keyword>
<keyword evidence="4" id="KW-0804">Transcription</keyword>
<name>A0A4U0ZCM5_9ALTE</name>
<evidence type="ECO:0000256" key="1">
    <source>
        <dbReference type="ARBA" id="ARBA00009437"/>
    </source>
</evidence>
<dbReference type="AlphaFoldDB" id="A0A4U0ZCM5"/>